<dbReference type="EMBL" id="BOOG01000021">
    <property type="protein sequence ID" value="GIH70318.1"/>
    <property type="molecule type" value="Genomic_DNA"/>
</dbReference>
<proteinExistence type="predicted"/>
<dbReference type="RefSeq" id="WP_204016037.1">
    <property type="nucleotide sequence ID" value="NZ_BOOG01000021.1"/>
</dbReference>
<gene>
    <name evidence="1" type="ORF">Mth01_25710</name>
</gene>
<accession>A0A8J3RD44</accession>
<keyword evidence="2" id="KW-1185">Reference proteome</keyword>
<protein>
    <submittedName>
        <fullName evidence="1">Uncharacterized protein</fullName>
    </submittedName>
</protein>
<sequence>MADHDIAETRRLVREFLAGQRILAEQGRIRWPFELLKPHKRHLGSYFARVHLLLIPGEQTGDVTRRSRS</sequence>
<reference evidence="1" key="1">
    <citation type="submission" date="2021-01" db="EMBL/GenBank/DDBJ databases">
        <title>Whole genome shotgun sequence of Sphaerimonospora thailandensis NBRC 107569.</title>
        <authorList>
            <person name="Komaki H."/>
            <person name="Tamura T."/>
        </authorList>
    </citation>
    <scope>NUCLEOTIDE SEQUENCE</scope>
    <source>
        <strain evidence="1">NBRC 107569</strain>
    </source>
</reference>
<evidence type="ECO:0000313" key="2">
    <source>
        <dbReference type="Proteomes" id="UP000610966"/>
    </source>
</evidence>
<name>A0A8J3RD44_9ACTN</name>
<comment type="caution">
    <text evidence="1">The sequence shown here is derived from an EMBL/GenBank/DDBJ whole genome shotgun (WGS) entry which is preliminary data.</text>
</comment>
<dbReference type="Proteomes" id="UP000610966">
    <property type="component" value="Unassembled WGS sequence"/>
</dbReference>
<organism evidence="1 2">
    <name type="scientific">Sphaerimonospora thailandensis</name>
    <dbReference type="NCBI Taxonomy" id="795644"/>
    <lineage>
        <taxon>Bacteria</taxon>
        <taxon>Bacillati</taxon>
        <taxon>Actinomycetota</taxon>
        <taxon>Actinomycetes</taxon>
        <taxon>Streptosporangiales</taxon>
        <taxon>Streptosporangiaceae</taxon>
        <taxon>Sphaerimonospora</taxon>
    </lineage>
</organism>
<dbReference type="AlphaFoldDB" id="A0A8J3RD44"/>
<evidence type="ECO:0000313" key="1">
    <source>
        <dbReference type="EMBL" id="GIH70318.1"/>
    </source>
</evidence>